<gene>
    <name evidence="6" type="ORF">EZMO1_1147</name>
</gene>
<dbReference type="Proteomes" id="UP000071065">
    <property type="component" value="Chromosome"/>
</dbReference>
<dbReference type="STRING" id="570277.EZMO1_1147"/>
<dbReference type="KEGG" id="emp:EZMO1_1147"/>
<dbReference type="SUPFAM" id="SSF51905">
    <property type="entry name" value="FAD/NAD(P)-binding domain"/>
    <property type="match status" value="2"/>
</dbReference>
<dbReference type="PANTHER" id="PTHR42913:SF9">
    <property type="entry name" value="SLR1591 PROTEIN"/>
    <property type="match status" value="1"/>
</dbReference>
<dbReference type="GO" id="GO:0019646">
    <property type="term" value="P:aerobic electron transport chain"/>
    <property type="evidence" value="ECO:0007669"/>
    <property type="project" value="TreeGrafter"/>
</dbReference>
<reference evidence="6 7" key="1">
    <citation type="journal article" date="2016" name="Front. Microbiol.">
        <title>Genomic Insight into the Host-Endosymbiont Relationship of Endozoicomonas montiporae CL-33(T) with its Coral Host.</title>
        <authorList>
            <person name="Ding J.-Y."/>
            <person name="Shiu J.-H."/>
            <person name="Chen W.-M."/>
            <person name="Chiang Y.-R."/>
            <person name="Tang S.-L."/>
        </authorList>
    </citation>
    <scope>NUCLEOTIDE SEQUENCE [LARGE SCALE GENOMIC DNA]</scope>
    <source>
        <strain evidence="6 7">CL-33</strain>
    </source>
</reference>
<evidence type="ECO:0000313" key="6">
    <source>
        <dbReference type="EMBL" id="AMO55345.1"/>
    </source>
</evidence>
<keyword evidence="4" id="KW-0560">Oxidoreductase</keyword>
<dbReference type="EMBL" id="CP013251">
    <property type="protein sequence ID" value="AMO55345.1"/>
    <property type="molecule type" value="Genomic_DNA"/>
</dbReference>
<keyword evidence="2" id="KW-0285">Flavoprotein</keyword>
<evidence type="ECO:0000259" key="5">
    <source>
        <dbReference type="Pfam" id="PF07992"/>
    </source>
</evidence>
<evidence type="ECO:0000256" key="3">
    <source>
        <dbReference type="ARBA" id="ARBA00022827"/>
    </source>
</evidence>
<accession>A0A142B9B9</accession>
<protein>
    <submittedName>
        <fullName evidence="6">Pyridine nucleotide-disulfide oxidoreductase family protein</fullName>
    </submittedName>
</protein>
<dbReference type="GO" id="GO:0003955">
    <property type="term" value="F:NAD(P)H dehydrogenase (quinone) activity"/>
    <property type="evidence" value="ECO:0007669"/>
    <property type="project" value="TreeGrafter"/>
</dbReference>
<evidence type="ECO:0000256" key="2">
    <source>
        <dbReference type="ARBA" id="ARBA00022630"/>
    </source>
</evidence>
<dbReference type="OrthoDB" id="9767928at2"/>
<sequence length="386" mass="41888">MLRRGHSQAMKKHTIVLAGGGHTHALLLSALQKRPLPCHLVLLSSTRYTPYSGMLPGVISGAYQPEEAHIDLKVLAERCGCEFIEDDITGLTADRSEIITRTGQVIQYDTLSINTGSTQNRVIEGPDCVSIKPVNRFLPWLSSTLPERLKRYEQQSRPFNMVIVGGGAAGVEVAMALKARFSACPVLTLHILTANGVVAGHSPGVRRLVSKELIQKGIQVHSDFRVLSVLDHCITGQNGQQLTYDQVILATPAKPASWPGQSGLSIDQAGFVRVNAFLQSCSHSNVFACGDIAAFTETSLAKCGVYAVRQAPVLHHNLTAVLSGSSLKPYQPQQQFLSLLSCADGRAIASKGVFRAKGSLLWLWKNRIDKRFMAQFPLPQPGSMDS</sequence>
<dbReference type="InterPro" id="IPR036188">
    <property type="entry name" value="FAD/NAD-bd_sf"/>
</dbReference>
<proteinExistence type="predicted"/>
<dbReference type="InterPro" id="IPR051169">
    <property type="entry name" value="NADH-Q_oxidoreductase"/>
</dbReference>
<dbReference type="PATRIC" id="fig|570277.3.peg.1252"/>
<dbReference type="NCBIfam" id="TIGR03169">
    <property type="entry name" value="Nterm_to_SelD"/>
    <property type="match status" value="1"/>
</dbReference>
<dbReference type="InterPro" id="IPR023753">
    <property type="entry name" value="FAD/NAD-binding_dom"/>
</dbReference>
<dbReference type="AlphaFoldDB" id="A0A142B9B9"/>
<evidence type="ECO:0000313" key="7">
    <source>
        <dbReference type="Proteomes" id="UP000071065"/>
    </source>
</evidence>
<dbReference type="InterPro" id="IPR017584">
    <property type="entry name" value="Pyridine_nucleo_diS_OxRdtase_N"/>
</dbReference>
<keyword evidence="3" id="KW-0274">FAD</keyword>
<comment type="cofactor">
    <cofactor evidence="1">
        <name>FAD</name>
        <dbReference type="ChEBI" id="CHEBI:57692"/>
    </cofactor>
</comment>
<dbReference type="PANTHER" id="PTHR42913">
    <property type="entry name" value="APOPTOSIS-INDUCING FACTOR 1"/>
    <property type="match status" value="1"/>
</dbReference>
<dbReference type="Gene3D" id="3.50.50.100">
    <property type="match status" value="1"/>
</dbReference>
<dbReference type="Pfam" id="PF07992">
    <property type="entry name" value="Pyr_redox_2"/>
    <property type="match status" value="1"/>
</dbReference>
<evidence type="ECO:0000256" key="1">
    <source>
        <dbReference type="ARBA" id="ARBA00001974"/>
    </source>
</evidence>
<name>A0A142B9B9_9GAMM</name>
<evidence type="ECO:0000256" key="4">
    <source>
        <dbReference type="ARBA" id="ARBA00023002"/>
    </source>
</evidence>
<feature type="domain" description="FAD/NAD(P)-binding" evidence="5">
    <location>
        <begin position="36"/>
        <end position="298"/>
    </location>
</feature>
<organism evidence="6 7">
    <name type="scientific">Endozoicomonas montiporae CL-33</name>
    <dbReference type="NCBI Taxonomy" id="570277"/>
    <lineage>
        <taxon>Bacteria</taxon>
        <taxon>Pseudomonadati</taxon>
        <taxon>Pseudomonadota</taxon>
        <taxon>Gammaproteobacteria</taxon>
        <taxon>Oceanospirillales</taxon>
        <taxon>Endozoicomonadaceae</taxon>
        <taxon>Endozoicomonas</taxon>
    </lineage>
</organism>